<dbReference type="AlphaFoldDB" id="A0A6S7FXV5"/>
<evidence type="ECO:0000313" key="2">
    <source>
        <dbReference type="Proteomes" id="UP001152795"/>
    </source>
</evidence>
<accession>A0A6S7FXV5</accession>
<name>A0A6S7FXV5_PARCT</name>
<protein>
    <submittedName>
        <fullName evidence="1">Uncharacterized protein</fullName>
    </submittedName>
</protein>
<proteinExistence type="predicted"/>
<comment type="caution">
    <text evidence="1">The sequence shown here is derived from an EMBL/GenBank/DDBJ whole genome shotgun (WGS) entry which is preliminary data.</text>
</comment>
<sequence>MAPAVAKFIATRSIDEAATLVCLDDIPDLEYRDYAQKVLEASKSEELVELCENPTVLGLLDSAGFVGQQLSLENAHVAVQQIIMHEVLNKRSGEMADIASGMETLSLQKLLSACPDLVNVVFPLSKA</sequence>
<reference evidence="1" key="1">
    <citation type="submission" date="2020-04" db="EMBL/GenBank/DDBJ databases">
        <authorList>
            <person name="Alioto T."/>
            <person name="Alioto T."/>
            <person name="Gomez Garrido J."/>
        </authorList>
    </citation>
    <scope>NUCLEOTIDE SEQUENCE</scope>
    <source>
        <strain evidence="1">A484AB</strain>
    </source>
</reference>
<dbReference type="Proteomes" id="UP001152795">
    <property type="component" value="Unassembled WGS sequence"/>
</dbReference>
<keyword evidence="2" id="KW-1185">Reference proteome</keyword>
<dbReference type="EMBL" id="CACRXK020000322">
    <property type="protein sequence ID" value="CAB3980776.1"/>
    <property type="molecule type" value="Genomic_DNA"/>
</dbReference>
<gene>
    <name evidence="1" type="ORF">PACLA_8A012063</name>
</gene>
<evidence type="ECO:0000313" key="1">
    <source>
        <dbReference type="EMBL" id="CAB3980776.1"/>
    </source>
</evidence>
<organism evidence="1 2">
    <name type="scientific">Paramuricea clavata</name>
    <name type="common">Red gorgonian</name>
    <name type="synonym">Violescent sea-whip</name>
    <dbReference type="NCBI Taxonomy" id="317549"/>
    <lineage>
        <taxon>Eukaryota</taxon>
        <taxon>Metazoa</taxon>
        <taxon>Cnidaria</taxon>
        <taxon>Anthozoa</taxon>
        <taxon>Octocorallia</taxon>
        <taxon>Malacalcyonacea</taxon>
        <taxon>Plexauridae</taxon>
        <taxon>Paramuricea</taxon>
    </lineage>
</organism>